<dbReference type="Pfam" id="PF17827">
    <property type="entry name" value="PrmC_N"/>
    <property type="match status" value="1"/>
</dbReference>
<dbReference type="Gene3D" id="3.40.50.150">
    <property type="entry name" value="Vaccinia Virus protein VP39"/>
    <property type="match status" value="1"/>
</dbReference>
<dbReference type="GO" id="GO:0032259">
    <property type="term" value="P:methylation"/>
    <property type="evidence" value="ECO:0007669"/>
    <property type="project" value="UniProtKB-KW"/>
</dbReference>
<dbReference type="InterPro" id="IPR007848">
    <property type="entry name" value="Small_mtfrase_dom"/>
</dbReference>
<dbReference type="NCBIfam" id="TIGR03534">
    <property type="entry name" value="RF_mod_PrmC"/>
    <property type="match status" value="1"/>
</dbReference>
<evidence type="ECO:0000256" key="4">
    <source>
        <dbReference type="ARBA" id="ARBA00048391"/>
    </source>
</evidence>
<keyword evidence="3 5" id="KW-0949">S-adenosyl-L-methionine</keyword>
<evidence type="ECO:0000259" key="6">
    <source>
        <dbReference type="Pfam" id="PF05175"/>
    </source>
</evidence>
<evidence type="ECO:0000256" key="5">
    <source>
        <dbReference type="HAMAP-Rule" id="MF_02126"/>
    </source>
</evidence>
<dbReference type="EMBL" id="JBHMAX010000019">
    <property type="protein sequence ID" value="MFB9732550.1"/>
    <property type="molecule type" value="Genomic_DNA"/>
</dbReference>
<keyword evidence="2 5" id="KW-0808">Transferase</keyword>
<dbReference type="SUPFAM" id="SSF53335">
    <property type="entry name" value="S-adenosyl-L-methionine-dependent methyltransferases"/>
    <property type="match status" value="1"/>
</dbReference>
<feature type="domain" description="Methyltransferase small" evidence="6">
    <location>
        <begin position="110"/>
        <end position="198"/>
    </location>
</feature>
<dbReference type="NCBIfam" id="TIGR00536">
    <property type="entry name" value="hemK_fam"/>
    <property type="match status" value="1"/>
</dbReference>
<dbReference type="CDD" id="cd02440">
    <property type="entry name" value="AdoMet_MTases"/>
    <property type="match status" value="1"/>
</dbReference>
<sequence>MTGSPDTVDALVRGAAARLAPAGVPSPTVDAEVLLAHVLGRSVGELRRARLLGEVVPHPGATAYHELVDRRAARVPLQHLTGTAHLGGVDLVVGPGVFVPRPETEVLVGLALAALDEVDAPTVVDLCTGSGAIALAVSRARPDARVGAVELAEDAHRYAVRNVERTGLPVDLRLGRAQEAFEDLVGRVDVVTSNPPYIPPDAVPVDVEVREHDPRVALYGGGDDGLQVPLEVAARAAVLLRPGGVLLMEHAAAQGRSLPEALAAQGCWSSVEDHDDLAGLPRVVRAVRAGP</sequence>
<organism evidence="8 9">
    <name type="scientific">Ornithinimicrobium kibberense</name>
    <dbReference type="NCBI Taxonomy" id="282060"/>
    <lineage>
        <taxon>Bacteria</taxon>
        <taxon>Bacillati</taxon>
        <taxon>Actinomycetota</taxon>
        <taxon>Actinomycetes</taxon>
        <taxon>Micrococcales</taxon>
        <taxon>Ornithinimicrobiaceae</taxon>
        <taxon>Ornithinimicrobium</taxon>
    </lineage>
</organism>
<dbReference type="Pfam" id="PF05175">
    <property type="entry name" value="MTS"/>
    <property type="match status" value="1"/>
</dbReference>
<dbReference type="InterPro" id="IPR040758">
    <property type="entry name" value="PrmC_N"/>
</dbReference>
<keyword evidence="9" id="KW-1185">Reference proteome</keyword>
<evidence type="ECO:0000256" key="3">
    <source>
        <dbReference type="ARBA" id="ARBA00022691"/>
    </source>
</evidence>
<keyword evidence="1 5" id="KW-0489">Methyltransferase</keyword>
<comment type="similarity">
    <text evidence="5">Belongs to the protein N5-glutamine methyltransferase family. PrmC subfamily.</text>
</comment>
<evidence type="ECO:0000256" key="2">
    <source>
        <dbReference type="ARBA" id="ARBA00022679"/>
    </source>
</evidence>
<reference evidence="8 9" key="1">
    <citation type="submission" date="2024-09" db="EMBL/GenBank/DDBJ databases">
        <authorList>
            <person name="Sun Q."/>
            <person name="Mori K."/>
        </authorList>
    </citation>
    <scope>NUCLEOTIDE SEQUENCE [LARGE SCALE GENOMIC DNA]</scope>
    <source>
        <strain evidence="8 9">JCM 12763</strain>
    </source>
</reference>
<comment type="caution">
    <text evidence="8">The sequence shown here is derived from an EMBL/GenBank/DDBJ whole genome shotgun (WGS) entry which is preliminary data.</text>
</comment>
<evidence type="ECO:0000313" key="8">
    <source>
        <dbReference type="EMBL" id="MFB9732550.1"/>
    </source>
</evidence>
<dbReference type="RefSeq" id="WP_141338990.1">
    <property type="nucleotide sequence ID" value="NZ_JBHMAX010000019.1"/>
</dbReference>
<evidence type="ECO:0000259" key="7">
    <source>
        <dbReference type="Pfam" id="PF17827"/>
    </source>
</evidence>
<name>A0ABV5V426_9MICO</name>
<evidence type="ECO:0000256" key="1">
    <source>
        <dbReference type="ARBA" id="ARBA00022603"/>
    </source>
</evidence>
<feature type="domain" description="Release factor glutamine methyltransferase N-terminal" evidence="7">
    <location>
        <begin position="11"/>
        <end position="82"/>
    </location>
</feature>
<dbReference type="PANTHER" id="PTHR18895">
    <property type="entry name" value="HEMK METHYLTRANSFERASE"/>
    <property type="match status" value="1"/>
</dbReference>
<dbReference type="PANTHER" id="PTHR18895:SF74">
    <property type="entry name" value="MTRF1L RELEASE FACTOR GLUTAMINE METHYLTRANSFERASE"/>
    <property type="match status" value="1"/>
</dbReference>
<feature type="binding site" evidence="5">
    <location>
        <position position="194"/>
    </location>
    <ligand>
        <name>S-adenosyl-L-methionine</name>
        <dbReference type="ChEBI" id="CHEBI:59789"/>
    </ligand>
</feature>
<dbReference type="EC" id="2.1.1.297" evidence="5"/>
<dbReference type="InterPro" id="IPR019874">
    <property type="entry name" value="RF_methyltr_PrmC"/>
</dbReference>
<gene>
    <name evidence="5 8" type="primary">prmC</name>
    <name evidence="8" type="ORF">ACFFN0_10900</name>
</gene>
<protein>
    <recommendedName>
        <fullName evidence="5">Release factor glutamine methyltransferase</fullName>
        <shortName evidence="5">RF MTase</shortName>
        <ecNumber evidence="5">2.1.1.297</ecNumber>
    </recommendedName>
    <alternativeName>
        <fullName evidence="5">N5-glutamine methyltransferase PrmC</fullName>
    </alternativeName>
    <alternativeName>
        <fullName evidence="5">Protein-(glutamine-N5) MTase PrmC</fullName>
    </alternativeName>
    <alternativeName>
        <fullName evidence="5">Protein-glutamine N-methyltransferase PrmC</fullName>
    </alternativeName>
</protein>
<dbReference type="InterPro" id="IPR050320">
    <property type="entry name" value="N5-glutamine_MTase"/>
</dbReference>
<dbReference type="GO" id="GO:0102559">
    <property type="term" value="F:peptide chain release factor N(5)-glutamine methyltransferase activity"/>
    <property type="evidence" value="ECO:0007669"/>
    <property type="project" value="UniProtKB-EC"/>
</dbReference>
<accession>A0ABV5V426</accession>
<dbReference type="Gene3D" id="1.10.8.10">
    <property type="entry name" value="DNA helicase RuvA subunit, C-terminal domain"/>
    <property type="match status" value="1"/>
</dbReference>
<dbReference type="InterPro" id="IPR029063">
    <property type="entry name" value="SAM-dependent_MTases_sf"/>
</dbReference>
<comment type="caution">
    <text evidence="5">Lacks conserved residue(s) required for the propagation of feature annotation.</text>
</comment>
<feature type="binding site" evidence="5">
    <location>
        <begin position="194"/>
        <end position="197"/>
    </location>
    <ligand>
        <name>substrate</name>
    </ligand>
</feature>
<dbReference type="InterPro" id="IPR004556">
    <property type="entry name" value="HemK-like"/>
</dbReference>
<proteinExistence type="inferred from homology"/>
<comment type="function">
    <text evidence="5">Methylates the class 1 translation termination release factors RF1/PrfA and RF2/PrfB on the glutamine residue of the universally conserved GGQ motif.</text>
</comment>
<dbReference type="HAMAP" id="MF_02126">
    <property type="entry name" value="RF_methyltr_PrmC"/>
    <property type="match status" value="1"/>
</dbReference>
<feature type="binding site" evidence="5">
    <location>
        <position position="150"/>
    </location>
    <ligand>
        <name>S-adenosyl-L-methionine</name>
        <dbReference type="ChEBI" id="CHEBI:59789"/>
    </ligand>
</feature>
<dbReference type="Proteomes" id="UP001589613">
    <property type="component" value="Unassembled WGS sequence"/>
</dbReference>
<comment type="catalytic activity">
    <reaction evidence="4 5">
        <text>L-glutaminyl-[peptide chain release factor] + S-adenosyl-L-methionine = N(5)-methyl-L-glutaminyl-[peptide chain release factor] + S-adenosyl-L-homocysteine + H(+)</text>
        <dbReference type="Rhea" id="RHEA:42896"/>
        <dbReference type="Rhea" id="RHEA-COMP:10271"/>
        <dbReference type="Rhea" id="RHEA-COMP:10272"/>
        <dbReference type="ChEBI" id="CHEBI:15378"/>
        <dbReference type="ChEBI" id="CHEBI:30011"/>
        <dbReference type="ChEBI" id="CHEBI:57856"/>
        <dbReference type="ChEBI" id="CHEBI:59789"/>
        <dbReference type="ChEBI" id="CHEBI:61891"/>
        <dbReference type="EC" id="2.1.1.297"/>
    </reaction>
</comment>
<evidence type="ECO:0000313" key="9">
    <source>
        <dbReference type="Proteomes" id="UP001589613"/>
    </source>
</evidence>